<name>A0AAV6ULP9_9ARAC</name>
<evidence type="ECO:0000313" key="3">
    <source>
        <dbReference type="Proteomes" id="UP000827092"/>
    </source>
</evidence>
<dbReference type="Proteomes" id="UP000827092">
    <property type="component" value="Unassembled WGS sequence"/>
</dbReference>
<keyword evidence="1" id="KW-1133">Transmembrane helix</keyword>
<dbReference type="AlphaFoldDB" id="A0AAV6ULP9"/>
<keyword evidence="1" id="KW-0812">Transmembrane</keyword>
<sequence>MSASTHSVLLSKAQRWQHQTHSVLLFKSSEMATPTHSEIISKAQRWQHQHIQSFFQKLKDSSIIKFLSLSEALLWYIINTLSLLLAVLHKHKDERRHRQRN</sequence>
<dbReference type="EMBL" id="JAFNEN010000343">
    <property type="protein sequence ID" value="KAG8185181.1"/>
    <property type="molecule type" value="Genomic_DNA"/>
</dbReference>
<accession>A0AAV6ULP9</accession>
<feature type="transmembrane region" description="Helical" evidence="1">
    <location>
        <begin position="63"/>
        <end position="88"/>
    </location>
</feature>
<comment type="caution">
    <text evidence="2">The sequence shown here is derived from an EMBL/GenBank/DDBJ whole genome shotgun (WGS) entry which is preliminary data.</text>
</comment>
<keyword evidence="1" id="KW-0472">Membrane</keyword>
<protein>
    <submittedName>
        <fullName evidence="2">Uncharacterized protein</fullName>
    </submittedName>
</protein>
<proteinExistence type="predicted"/>
<keyword evidence="3" id="KW-1185">Reference proteome</keyword>
<organism evidence="2 3">
    <name type="scientific">Oedothorax gibbosus</name>
    <dbReference type="NCBI Taxonomy" id="931172"/>
    <lineage>
        <taxon>Eukaryota</taxon>
        <taxon>Metazoa</taxon>
        <taxon>Ecdysozoa</taxon>
        <taxon>Arthropoda</taxon>
        <taxon>Chelicerata</taxon>
        <taxon>Arachnida</taxon>
        <taxon>Araneae</taxon>
        <taxon>Araneomorphae</taxon>
        <taxon>Entelegynae</taxon>
        <taxon>Araneoidea</taxon>
        <taxon>Linyphiidae</taxon>
        <taxon>Erigoninae</taxon>
        <taxon>Oedothorax</taxon>
    </lineage>
</organism>
<reference evidence="2 3" key="1">
    <citation type="journal article" date="2022" name="Nat. Ecol. Evol.">
        <title>A masculinizing supergene underlies an exaggerated male reproductive morph in a spider.</title>
        <authorList>
            <person name="Hendrickx F."/>
            <person name="De Corte Z."/>
            <person name="Sonet G."/>
            <person name="Van Belleghem S.M."/>
            <person name="Kostlbacher S."/>
            <person name="Vangestel C."/>
        </authorList>
    </citation>
    <scope>NUCLEOTIDE SEQUENCE [LARGE SCALE GENOMIC DNA]</scope>
    <source>
        <strain evidence="2">W744_W776</strain>
    </source>
</reference>
<evidence type="ECO:0000313" key="2">
    <source>
        <dbReference type="EMBL" id="KAG8185181.1"/>
    </source>
</evidence>
<evidence type="ECO:0000256" key="1">
    <source>
        <dbReference type="SAM" id="Phobius"/>
    </source>
</evidence>
<gene>
    <name evidence="2" type="ORF">JTE90_025854</name>
</gene>